<dbReference type="Proteomes" id="UP000076761">
    <property type="component" value="Unassembled WGS sequence"/>
</dbReference>
<accession>A0A165QHF9</accession>
<feature type="compositionally biased region" description="Low complexity" evidence="1">
    <location>
        <begin position="558"/>
        <end position="577"/>
    </location>
</feature>
<feature type="region of interest" description="Disordered" evidence="1">
    <location>
        <begin position="555"/>
        <end position="577"/>
    </location>
</feature>
<feature type="compositionally biased region" description="Low complexity" evidence="1">
    <location>
        <begin position="729"/>
        <end position="740"/>
    </location>
</feature>
<feature type="region of interest" description="Disordered" evidence="1">
    <location>
        <begin position="667"/>
        <end position="747"/>
    </location>
</feature>
<feature type="compositionally biased region" description="Polar residues" evidence="1">
    <location>
        <begin position="932"/>
        <end position="948"/>
    </location>
</feature>
<feature type="compositionally biased region" description="Basic residues" evidence="1">
    <location>
        <begin position="811"/>
        <end position="828"/>
    </location>
</feature>
<feature type="region of interest" description="Disordered" evidence="1">
    <location>
        <begin position="796"/>
        <end position="859"/>
    </location>
</feature>
<feature type="compositionally biased region" description="Polar residues" evidence="1">
    <location>
        <begin position="796"/>
        <end position="810"/>
    </location>
</feature>
<evidence type="ECO:0000313" key="3">
    <source>
        <dbReference type="EMBL" id="KZT22438.1"/>
    </source>
</evidence>
<dbReference type="InterPro" id="IPR013087">
    <property type="entry name" value="Znf_C2H2_type"/>
</dbReference>
<name>A0A165QHF9_9AGAM</name>
<feature type="compositionally biased region" description="Polar residues" evidence="1">
    <location>
        <begin position="909"/>
        <end position="918"/>
    </location>
</feature>
<gene>
    <name evidence="3" type="ORF">NEOLEDRAFT_1149978</name>
</gene>
<feature type="compositionally biased region" description="Polar residues" evidence="1">
    <location>
        <begin position="667"/>
        <end position="677"/>
    </location>
</feature>
<feature type="region of interest" description="Disordered" evidence="1">
    <location>
        <begin position="875"/>
        <end position="948"/>
    </location>
</feature>
<evidence type="ECO:0000256" key="1">
    <source>
        <dbReference type="SAM" id="MobiDB-lite"/>
    </source>
</evidence>
<sequence length="948" mass="104591">MSGFWSLGIIGRHEWSQTFTSRHGQTVEMAGSYHAPVDQRVFEELREAVREAVREAARDRDAMIEHENRRRVETESALVQLHQLQQEKERDVGRWREALMSRDSKIAELETRCTSLGRQLVERDKLLEARTTELQVAQTFLAKTDTRSATEIKNMVSDLNADVFQMAATIADNVDFGRRAEQWRADTTEAHNSVQRWLGRDLAFELGRTDDSSILQIALQAVICCCCNDIVSGWPVNVGEEQVLENTTYQRTYHSIRKYQHQAVAGRWRSLAREHLRRWGTGDQAESQYFLAHAREGIQSVCAATGCVSAAELQDLIHRASHDNLTAIIQLALRLRNTLGEEVTSCDFGTLLYASGHLVDPRCMEDDEGQPLRHNDSPVLCTTELGLIRKEEIDMEDNEAEVSQDVILKARVALVSLLRSSQAQTQTMGRGYARKSKKQGKSPNQNLGAGAALQGVSKSKDNHVTHQSPVRSMGEHIYPATDRSRVVVVEENISQKSKRKMMQNTTLQPPTFACRWDWCRATFSSNKSLVDHVTEDHIKTAKPVKRRELPLIQRAEEGTSGLTDSLLGSTGQSSSQTIDSASAAALFHEPSPVVTIRTPSPSRAYHSPALTPPFSTPPRAVQNQRSPGLTFSHYVTQSSPAVTPSAPSVSESPALTNLVANAINDFSSSVPGRQSRGSPVAKRQASDTSSSSPSMASTPSHAINTDSPAIPNVSGHSVGEIPTSHMAPDSIDFSISTTSSQDVESQLTQGFDVHQIPSQSSSQLQLEGQNVQSPRPAALSPAYQIRTQAWYQSHSHPSSSFAVQSPSHSVHQQKKLQGHIQAHSHPHHPFTFPFRSSNMRISPGPSTHASGEGTSSRPLSALGERHGIIVHHVHHNHRHDHPHSQLMSDESGASTPSQSSTRLHDDEQVTQAVTGNDSQQSLPLHLQLQTQAPYQSQPESQSTNSDRQ</sequence>
<protein>
    <recommendedName>
        <fullName evidence="2">C2H2-type domain-containing protein</fullName>
    </recommendedName>
</protein>
<feature type="compositionally biased region" description="Polar residues" evidence="1">
    <location>
        <begin position="838"/>
        <end position="858"/>
    </location>
</feature>
<evidence type="ECO:0000259" key="2">
    <source>
        <dbReference type="PROSITE" id="PS00028"/>
    </source>
</evidence>
<dbReference type="AlphaFoldDB" id="A0A165QHF9"/>
<feature type="compositionally biased region" description="Polar residues" evidence="1">
    <location>
        <begin position="885"/>
        <end position="901"/>
    </location>
</feature>
<feature type="region of interest" description="Disordered" evidence="1">
    <location>
        <begin position="425"/>
        <end position="477"/>
    </location>
</feature>
<organism evidence="3 4">
    <name type="scientific">Neolentinus lepideus HHB14362 ss-1</name>
    <dbReference type="NCBI Taxonomy" id="1314782"/>
    <lineage>
        <taxon>Eukaryota</taxon>
        <taxon>Fungi</taxon>
        <taxon>Dikarya</taxon>
        <taxon>Basidiomycota</taxon>
        <taxon>Agaricomycotina</taxon>
        <taxon>Agaricomycetes</taxon>
        <taxon>Gloeophyllales</taxon>
        <taxon>Gloeophyllaceae</taxon>
        <taxon>Neolentinus</taxon>
    </lineage>
</organism>
<keyword evidence="4" id="KW-1185">Reference proteome</keyword>
<reference evidence="3 4" key="1">
    <citation type="journal article" date="2016" name="Mol. Biol. Evol.">
        <title>Comparative Genomics of Early-Diverging Mushroom-Forming Fungi Provides Insights into the Origins of Lignocellulose Decay Capabilities.</title>
        <authorList>
            <person name="Nagy L.G."/>
            <person name="Riley R."/>
            <person name="Tritt A."/>
            <person name="Adam C."/>
            <person name="Daum C."/>
            <person name="Floudas D."/>
            <person name="Sun H."/>
            <person name="Yadav J.S."/>
            <person name="Pangilinan J."/>
            <person name="Larsson K.H."/>
            <person name="Matsuura K."/>
            <person name="Barry K."/>
            <person name="Labutti K."/>
            <person name="Kuo R."/>
            <person name="Ohm R.A."/>
            <person name="Bhattacharya S.S."/>
            <person name="Shirouzu T."/>
            <person name="Yoshinaga Y."/>
            <person name="Martin F.M."/>
            <person name="Grigoriev I.V."/>
            <person name="Hibbett D.S."/>
        </authorList>
    </citation>
    <scope>NUCLEOTIDE SEQUENCE [LARGE SCALE GENOMIC DNA]</scope>
    <source>
        <strain evidence="3 4">HHB14362 ss-1</strain>
    </source>
</reference>
<dbReference type="SUPFAM" id="SSF57667">
    <property type="entry name" value="beta-beta-alpha zinc fingers"/>
    <property type="match status" value="1"/>
</dbReference>
<feature type="region of interest" description="Disordered" evidence="1">
    <location>
        <begin position="598"/>
        <end position="625"/>
    </location>
</feature>
<feature type="compositionally biased region" description="Low complexity" evidence="1">
    <location>
        <begin position="919"/>
        <end position="931"/>
    </location>
</feature>
<dbReference type="GO" id="GO:0008270">
    <property type="term" value="F:zinc ion binding"/>
    <property type="evidence" value="ECO:0007669"/>
    <property type="project" value="InterPro"/>
</dbReference>
<dbReference type="Gene3D" id="3.30.160.60">
    <property type="entry name" value="Classic Zinc Finger"/>
    <property type="match status" value="1"/>
</dbReference>
<dbReference type="PROSITE" id="PS00028">
    <property type="entry name" value="ZINC_FINGER_C2H2_1"/>
    <property type="match status" value="1"/>
</dbReference>
<feature type="compositionally biased region" description="Low complexity" evidence="1">
    <location>
        <begin position="686"/>
        <end position="700"/>
    </location>
</feature>
<dbReference type="InterPro" id="IPR036236">
    <property type="entry name" value="Znf_C2H2_sf"/>
</dbReference>
<dbReference type="InParanoid" id="A0A165QHF9"/>
<dbReference type="OrthoDB" id="3147752at2759"/>
<dbReference type="Pfam" id="PF21816">
    <property type="entry name" value="Zap1_zf1"/>
    <property type="match status" value="1"/>
</dbReference>
<dbReference type="STRING" id="1314782.A0A165QHF9"/>
<evidence type="ECO:0000313" key="4">
    <source>
        <dbReference type="Proteomes" id="UP000076761"/>
    </source>
</evidence>
<dbReference type="EMBL" id="KV425595">
    <property type="protein sequence ID" value="KZT22438.1"/>
    <property type="molecule type" value="Genomic_DNA"/>
</dbReference>
<proteinExistence type="predicted"/>
<dbReference type="InterPro" id="IPR048420">
    <property type="entry name" value="Zap1-like_Znf1"/>
</dbReference>
<feature type="domain" description="C2H2-type" evidence="2">
    <location>
        <begin position="514"/>
        <end position="537"/>
    </location>
</feature>